<evidence type="ECO:0000313" key="3">
    <source>
        <dbReference type="Proteomes" id="UP001161757"/>
    </source>
</evidence>
<dbReference type="AlphaFoldDB" id="A0AAN6EJU3"/>
<sequence length="552" mass="60952">MDNNTSPAFPDNALAAFPSVGDNTWPQYQDVILDDFSWNLNSFSQAEATTPINSSNYHSTLQYSNTFPADHDSFPVPYSALESESTIIGSSSPDEDSEAMPMTTTAALHDTYRKDIDRYFELMYMVFPVLDKQEFYDRLASPGVEHDSDFQALLAALRLLCLTADLLIEPSPEVYTAVCCQIQSVENIRSTYDFAETATLDTVVVSLILFHAYGMTSRNNRAMLYLGETCDLHAMVSRVIEEESNSRLLRRLARVDLVIANTQASARPLCGGSNNFLHCRRQSSIKSSFALLEKNLPSNSVEKRADQLLVRLTKVETLHSPSTSTSAAMADELNMVSMTMTDIGDKEEPYTCSAADDDVSSDSLDDMTMFAGRTAMADQCQTANVAITGHWRAIERLYGRVSMADGGGGGGGGRQYQYPHQHEAKQQQQRQPPNKEATRLILRAVSDRCSATLACTSALGEKTLRVIGLAKLSKLVLDSKAIITAATRTTDISTISTNSTYNRHLKNALAGYHGRTVLKSNMREIDEIEVRRTIKKGTSARSVEVPRETRTC</sequence>
<gene>
    <name evidence="2" type="ORF">HRR80_009468</name>
</gene>
<dbReference type="EMBL" id="JAJGCB010000038">
    <property type="protein sequence ID" value="KAJ8986419.1"/>
    <property type="molecule type" value="Genomic_DNA"/>
</dbReference>
<evidence type="ECO:0008006" key="4">
    <source>
        <dbReference type="Google" id="ProtNLM"/>
    </source>
</evidence>
<dbReference type="Proteomes" id="UP001161757">
    <property type="component" value="Unassembled WGS sequence"/>
</dbReference>
<evidence type="ECO:0000313" key="2">
    <source>
        <dbReference type="EMBL" id="KAJ8986419.1"/>
    </source>
</evidence>
<organism evidence="2 3">
    <name type="scientific">Exophiala dermatitidis</name>
    <name type="common">Black yeast-like fungus</name>
    <name type="synonym">Wangiella dermatitidis</name>
    <dbReference type="NCBI Taxonomy" id="5970"/>
    <lineage>
        <taxon>Eukaryota</taxon>
        <taxon>Fungi</taxon>
        <taxon>Dikarya</taxon>
        <taxon>Ascomycota</taxon>
        <taxon>Pezizomycotina</taxon>
        <taxon>Eurotiomycetes</taxon>
        <taxon>Chaetothyriomycetidae</taxon>
        <taxon>Chaetothyriales</taxon>
        <taxon>Herpotrichiellaceae</taxon>
        <taxon>Exophiala</taxon>
    </lineage>
</organism>
<protein>
    <recommendedName>
        <fullName evidence="4">Transcription factor domain-containing protein</fullName>
    </recommendedName>
</protein>
<evidence type="ECO:0000256" key="1">
    <source>
        <dbReference type="SAM" id="MobiDB-lite"/>
    </source>
</evidence>
<name>A0AAN6EJU3_EXODE</name>
<feature type="region of interest" description="Disordered" evidence="1">
    <location>
        <begin position="405"/>
        <end position="435"/>
    </location>
</feature>
<comment type="caution">
    <text evidence="2">The sequence shown here is derived from an EMBL/GenBank/DDBJ whole genome shotgun (WGS) entry which is preliminary data.</text>
</comment>
<proteinExistence type="predicted"/>
<reference evidence="2" key="1">
    <citation type="submission" date="2023-01" db="EMBL/GenBank/DDBJ databases">
        <title>Exophiala dermititidis isolated from Cystic Fibrosis Patient.</title>
        <authorList>
            <person name="Kurbessoian T."/>
            <person name="Crocker A."/>
            <person name="Murante D."/>
            <person name="Hogan D.A."/>
            <person name="Stajich J.E."/>
        </authorList>
    </citation>
    <scope>NUCLEOTIDE SEQUENCE</scope>
    <source>
        <strain evidence="2">Ex8</strain>
    </source>
</reference>
<feature type="compositionally biased region" description="Gly residues" evidence="1">
    <location>
        <begin position="405"/>
        <end position="414"/>
    </location>
</feature>
<accession>A0AAN6EJU3</accession>